<keyword evidence="1" id="KW-0732">Signal</keyword>
<dbReference type="Pfam" id="PF13472">
    <property type="entry name" value="Lipase_GDSL_2"/>
    <property type="match status" value="1"/>
</dbReference>
<sequence>MHSSIIKCFVLLVAMLCSPLQSHGQQDTWNTEHYRNRMEVFSKERAIDSTDIVMLGNSLTEFGGDWNKLLGRKHVRNRGIMGDNIDGVMNRLDAILARKPRVIIVMMGINDLSQGLSADRVFEKYQRMIDKIWVHAADTKLYVQSLLPINESFNRYETLKGKTDIVAMLNVKLRHYCERNHISYINLFKDFVYHGTNEMRRSLTSDGLHLTPVGYKLWAFRVRNVLKE</sequence>
<dbReference type="EMBL" id="AGEK01000019">
    <property type="protein sequence ID" value="EHO71918.1"/>
    <property type="molecule type" value="Genomic_DNA"/>
</dbReference>
<dbReference type="PATRIC" id="fig|999422.3.peg.1062"/>
<dbReference type="GO" id="GO:0004622">
    <property type="term" value="F:phosphatidylcholine lysophospholipase activity"/>
    <property type="evidence" value="ECO:0007669"/>
    <property type="project" value="TreeGrafter"/>
</dbReference>
<dbReference type="InterPro" id="IPR051532">
    <property type="entry name" value="Ester_Hydrolysis_Enzymes"/>
</dbReference>
<name>H1HLJ0_9BACT</name>
<evidence type="ECO:0000313" key="3">
    <source>
        <dbReference type="EMBL" id="EHO71918.1"/>
    </source>
</evidence>
<gene>
    <name evidence="3" type="ORF">HMPREF9944_01034</name>
</gene>
<feature type="domain" description="SGNH hydrolase-type esterase" evidence="2">
    <location>
        <begin position="55"/>
        <end position="217"/>
    </location>
</feature>
<proteinExistence type="predicted"/>
<reference evidence="3 4" key="1">
    <citation type="submission" date="2011-12" db="EMBL/GenBank/DDBJ databases">
        <title>The Genome Sequence of Prevotella maculosa OT 289.</title>
        <authorList>
            <consortium name="The Broad Institute Genome Sequencing Platform"/>
            <person name="Earl A."/>
            <person name="Ward D."/>
            <person name="Feldgarden M."/>
            <person name="Gevers D."/>
            <person name="Izard J."/>
            <person name="Blanton J.M."/>
            <person name="Mathney J."/>
            <person name="Tanner A.C."/>
            <person name="Dewhirst F.E."/>
            <person name="Young S.K."/>
            <person name="Zeng Q."/>
            <person name="Gargeya S."/>
            <person name="Fitzgerald M."/>
            <person name="Haas B."/>
            <person name="Abouelleil A."/>
            <person name="Alvarado L."/>
            <person name="Arachchi H.M."/>
            <person name="Berlin A."/>
            <person name="Chapman S.B."/>
            <person name="Gearin G."/>
            <person name="Goldberg J."/>
            <person name="Griggs A."/>
            <person name="Gujja S."/>
            <person name="Hansen M."/>
            <person name="Heiman D."/>
            <person name="Howarth C."/>
            <person name="Larimer J."/>
            <person name="Lui A."/>
            <person name="MacDonald P.J.P."/>
            <person name="McCowen C."/>
            <person name="Montmayeur A."/>
            <person name="Murphy C."/>
            <person name="Neiman D."/>
            <person name="Pearson M."/>
            <person name="Priest M."/>
            <person name="Roberts A."/>
            <person name="Saif S."/>
            <person name="Shea T."/>
            <person name="Sisk P."/>
            <person name="Stolte C."/>
            <person name="Sykes S."/>
            <person name="Wortman J."/>
            <person name="Nusbaum C."/>
            <person name="Birren B."/>
        </authorList>
    </citation>
    <scope>NUCLEOTIDE SEQUENCE [LARGE SCALE GENOMIC DNA]</scope>
    <source>
        <strain evidence="3 4">OT 289</strain>
    </source>
</reference>
<dbReference type="Proteomes" id="UP000003167">
    <property type="component" value="Unassembled WGS sequence"/>
</dbReference>
<evidence type="ECO:0000256" key="1">
    <source>
        <dbReference type="SAM" id="SignalP"/>
    </source>
</evidence>
<evidence type="ECO:0000313" key="4">
    <source>
        <dbReference type="Proteomes" id="UP000003167"/>
    </source>
</evidence>
<keyword evidence="4" id="KW-1185">Reference proteome</keyword>
<comment type="caution">
    <text evidence="3">The sequence shown here is derived from an EMBL/GenBank/DDBJ whole genome shotgun (WGS) entry which is preliminary data.</text>
</comment>
<feature type="signal peptide" evidence="1">
    <location>
        <begin position="1"/>
        <end position="22"/>
    </location>
</feature>
<dbReference type="HOGENOM" id="CLU_051989_6_1_10"/>
<feature type="chain" id="PRO_5003550485" description="SGNH hydrolase-type esterase domain-containing protein" evidence="1">
    <location>
        <begin position="23"/>
        <end position="228"/>
    </location>
</feature>
<dbReference type="PANTHER" id="PTHR30383">
    <property type="entry name" value="THIOESTERASE 1/PROTEASE 1/LYSOPHOSPHOLIPASE L1"/>
    <property type="match status" value="1"/>
</dbReference>
<dbReference type="PANTHER" id="PTHR30383:SF5">
    <property type="entry name" value="SGNH HYDROLASE-TYPE ESTERASE DOMAIN-CONTAINING PROTEIN"/>
    <property type="match status" value="1"/>
</dbReference>
<dbReference type="InterPro" id="IPR013830">
    <property type="entry name" value="SGNH_hydro"/>
</dbReference>
<dbReference type="SUPFAM" id="SSF52266">
    <property type="entry name" value="SGNH hydrolase"/>
    <property type="match status" value="1"/>
</dbReference>
<dbReference type="InterPro" id="IPR036514">
    <property type="entry name" value="SGNH_hydro_sf"/>
</dbReference>
<dbReference type="RefSeq" id="WP_008564882.1">
    <property type="nucleotide sequence ID" value="NZ_JH594502.1"/>
</dbReference>
<dbReference type="STRING" id="999422.HMPREF9944_01034"/>
<dbReference type="OrthoDB" id="9805821at2"/>
<protein>
    <recommendedName>
        <fullName evidence="2">SGNH hydrolase-type esterase domain-containing protein</fullName>
    </recommendedName>
</protein>
<dbReference type="AlphaFoldDB" id="H1HLJ0"/>
<evidence type="ECO:0000259" key="2">
    <source>
        <dbReference type="Pfam" id="PF13472"/>
    </source>
</evidence>
<dbReference type="Gene3D" id="3.40.50.1110">
    <property type="entry name" value="SGNH hydrolase"/>
    <property type="match status" value="1"/>
</dbReference>
<organism evidence="3 4">
    <name type="scientific">Segatella maculosa OT 289</name>
    <dbReference type="NCBI Taxonomy" id="999422"/>
    <lineage>
        <taxon>Bacteria</taxon>
        <taxon>Pseudomonadati</taxon>
        <taxon>Bacteroidota</taxon>
        <taxon>Bacteroidia</taxon>
        <taxon>Bacteroidales</taxon>
        <taxon>Prevotellaceae</taxon>
        <taxon>Segatella</taxon>
    </lineage>
</organism>
<accession>H1HLJ0</accession>